<dbReference type="AlphaFoldDB" id="A0A5K7X850"/>
<feature type="region of interest" description="Disordered" evidence="1">
    <location>
        <begin position="1"/>
        <end position="72"/>
    </location>
</feature>
<accession>A0A5K7X850</accession>
<dbReference type="KEGG" id="lpav:PLANPX_2576"/>
<name>A0A5K7X850_9BACT</name>
<evidence type="ECO:0000313" key="2">
    <source>
        <dbReference type="EMBL" id="BBO32964.1"/>
    </source>
</evidence>
<protein>
    <submittedName>
        <fullName evidence="2">Uncharacterized protein</fullName>
    </submittedName>
</protein>
<evidence type="ECO:0000313" key="3">
    <source>
        <dbReference type="Proteomes" id="UP000326837"/>
    </source>
</evidence>
<reference evidence="3" key="1">
    <citation type="submission" date="2019-10" db="EMBL/GenBank/DDBJ databases">
        <title>Lacipirellula parvula gen. nov., sp. nov., representing a lineage of planctomycetes widespread in freshwater anoxic habitats, and description of the family Lacipirellulaceae.</title>
        <authorList>
            <person name="Dedysh S.N."/>
            <person name="Kulichevskaya I.S."/>
            <person name="Beletsky A.V."/>
            <person name="Rakitin A.L."/>
            <person name="Mardanov A.V."/>
            <person name="Ivanova A.A."/>
            <person name="Saltykova V.X."/>
            <person name="Rijpstra W.I.C."/>
            <person name="Sinninghe Damste J.S."/>
            <person name="Ravin N.V."/>
        </authorList>
    </citation>
    <scope>NUCLEOTIDE SEQUENCE [LARGE SCALE GENOMIC DNA]</scope>
    <source>
        <strain evidence="3">PX69</strain>
    </source>
</reference>
<sequence length="101" mass="10864">MQSQSRASGGDSKANASRRSPANDLSSLGFRVHRTLHWTKPGEEAYDAEPAAFSSSIKANRSQGRDAKLEDGGLRKQVDVSSAAEGIRVVAAAQRNEFTEM</sequence>
<proteinExistence type="predicted"/>
<feature type="compositionally biased region" description="Polar residues" evidence="1">
    <location>
        <begin position="53"/>
        <end position="62"/>
    </location>
</feature>
<feature type="compositionally biased region" description="Polar residues" evidence="1">
    <location>
        <begin position="14"/>
        <end position="26"/>
    </location>
</feature>
<gene>
    <name evidence="2" type="ORF">PLANPX_2576</name>
</gene>
<evidence type="ECO:0000256" key="1">
    <source>
        <dbReference type="SAM" id="MobiDB-lite"/>
    </source>
</evidence>
<organism evidence="2 3">
    <name type="scientific">Lacipirellula parvula</name>
    <dbReference type="NCBI Taxonomy" id="2650471"/>
    <lineage>
        <taxon>Bacteria</taxon>
        <taxon>Pseudomonadati</taxon>
        <taxon>Planctomycetota</taxon>
        <taxon>Planctomycetia</taxon>
        <taxon>Pirellulales</taxon>
        <taxon>Lacipirellulaceae</taxon>
        <taxon>Lacipirellula</taxon>
    </lineage>
</organism>
<dbReference type="Proteomes" id="UP000326837">
    <property type="component" value="Chromosome"/>
</dbReference>
<dbReference type="EMBL" id="AP021861">
    <property type="protein sequence ID" value="BBO32964.1"/>
    <property type="molecule type" value="Genomic_DNA"/>
</dbReference>
<feature type="compositionally biased region" description="Basic and acidic residues" evidence="1">
    <location>
        <begin position="63"/>
        <end position="72"/>
    </location>
</feature>
<keyword evidence="3" id="KW-1185">Reference proteome</keyword>